<protein>
    <recommendedName>
        <fullName evidence="4">Antitermination protein NusB</fullName>
    </recommendedName>
</protein>
<evidence type="ECO:0008006" key="4">
    <source>
        <dbReference type="Google" id="ProtNLM"/>
    </source>
</evidence>
<evidence type="ECO:0000313" key="2">
    <source>
        <dbReference type="EMBL" id="GAA5227032.1"/>
    </source>
</evidence>
<name>A0ABP9TMP9_9MICC</name>
<proteinExistence type="predicted"/>
<sequence length="62" mass="6883">MVDSSNVTGNAGWWIALALVTAGLAETKGRRRWTWFLLGLFLGPIATALVVIWDRPSIDQNR</sequence>
<organism evidence="2 3">
    <name type="scientific">Paeniglutamicibacter antarcticus</name>
    <dbReference type="NCBI Taxonomy" id="494023"/>
    <lineage>
        <taxon>Bacteria</taxon>
        <taxon>Bacillati</taxon>
        <taxon>Actinomycetota</taxon>
        <taxon>Actinomycetes</taxon>
        <taxon>Micrococcales</taxon>
        <taxon>Micrococcaceae</taxon>
        <taxon>Paeniglutamicibacter</taxon>
    </lineage>
</organism>
<keyword evidence="1" id="KW-1133">Transmembrane helix</keyword>
<keyword evidence="3" id="KW-1185">Reference proteome</keyword>
<dbReference type="Proteomes" id="UP001501257">
    <property type="component" value="Unassembled WGS sequence"/>
</dbReference>
<reference evidence="3" key="1">
    <citation type="journal article" date="2019" name="Int. J. Syst. Evol. Microbiol.">
        <title>The Global Catalogue of Microorganisms (GCM) 10K type strain sequencing project: providing services to taxonomists for standard genome sequencing and annotation.</title>
        <authorList>
            <consortium name="The Broad Institute Genomics Platform"/>
            <consortium name="The Broad Institute Genome Sequencing Center for Infectious Disease"/>
            <person name="Wu L."/>
            <person name="Ma J."/>
        </authorList>
    </citation>
    <scope>NUCLEOTIDE SEQUENCE [LARGE SCALE GENOMIC DNA]</scope>
    <source>
        <strain evidence="3">JCM 18952</strain>
    </source>
</reference>
<evidence type="ECO:0000256" key="1">
    <source>
        <dbReference type="SAM" id="Phobius"/>
    </source>
</evidence>
<feature type="transmembrane region" description="Helical" evidence="1">
    <location>
        <begin position="35"/>
        <end position="53"/>
    </location>
</feature>
<evidence type="ECO:0000313" key="3">
    <source>
        <dbReference type="Proteomes" id="UP001501257"/>
    </source>
</evidence>
<keyword evidence="1" id="KW-0812">Transmembrane</keyword>
<gene>
    <name evidence="2" type="ORF">GCM10025778_15650</name>
</gene>
<dbReference type="EMBL" id="BAABLK010000026">
    <property type="protein sequence ID" value="GAA5227032.1"/>
    <property type="molecule type" value="Genomic_DNA"/>
</dbReference>
<comment type="caution">
    <text evidence="2">The sequence shown here is derived from an EMBL/GenBank/DDBJ whole genome shotgun (WGS) entry which is preliminary data.</text>
</comment>
<keyword evidence="1" id="KW-0472">Membrane</keyword>
<accession>A0ABP9TMP9</accession>